<organism evidence="1 2">
    <name type="scientific">Acidocella aromatica</name>
    <dbReference type="NCBI Taxonomy" id="1303579"/>
    <lineage>
        <taxon>Bacteria</taxon>
        <taxon>Pseudomonadati</taxon>
        <taxon>Pseudomonadota</taxon>
        <taxon>Alphaproteobacteria</taxon>
        <taxon>Acetobacterales</taxon>
        <taxon>Acidocellaceae</taxon>
        <taxon>Acidocella</taxon>
    </lineage>
</organism>
<dbReference type="AlphaFoldDB" id="A0A840VPV1"/>
<dbReference type="InterPro" id="IPR013078">
    <property type="entry name" value="His_Pase_superF_clade-1"/>
</dbReference>
<dbReference type="Proteomes" id="UP000553706">
    <property type="component" value="Unassembled WGS sequence"/>
</dbReference>
<dbReference type="PANTHER" id="PTHR48100:SF57">
    <property type="entry name" value="PHOSPHOGLYCERATE MUTASE"/>
    <property type="match status" value="1"/>
</dbReference>
<dbReference type="Pfam" id="PF00300">
    <property type="entry name" value="His_Phos_1"/>
    <property type="match status" value="1"/>
</dbReference>
<name>A0A840VPV1_9PROT</name>
<dbReference type="RefSeq" id="WP_183266629.1">
    <property type="nucleotide sequence ID" value="NZ_JACHFJ010000008.1"/>
</dbReference>
<sequence length="184" mass="20994">MFLLRHGQSYFNLHFTETRRDPGIEDPELTPLGHEQARRAAEKLRDTGLTRVIVSPYTRALQTAQPFLALPGVSVEVMQEVRERTAFVCDIGSYPEALAERFPQHEFGHLPAQWWHDGEEDEEQTRRRADAFRAAMAARADHGTTLLVSHWGFLLALTGVSVMNGEMIEYDPRAEAPEQLVWRP</sequence>
<dbReference type="CDD" id="cd07067">
    <property type="entry name" value="HP_PGM_like"/>
    <property type="match status" value="1"/>
</dbReference>
<dbReference type="Gene3D" id="3.40.50.1240">
    <property type="entry name" value="Phosphoglycerate mutase-like"/>
    <property type="match status" value="1"/>
</dbReference>
<dbReference type="GO" id="GO:0005737">
    <property type="term" value="C:cytoplasm"/>
    <property type="evidence" value="ECO:0007669"/>
    <property type="project" value="TreeGrafter"/>
</dbReference>
<gene>
    <name evidence="1" type="ORF">HNP71_001885</name>
</gene>
<dbReference type="EMBL" id="JACHFJ010000008">
    <property type="protein sequence ID" value="MBB5373621.1"/>
    <property type="molecule type" value="Genomic_DNA"/>
</dbReference>
<dbReference type="SUPFAM" id="SSF53254">
    <property type="entry name" value="Phosphoglycerate mutase-like"/>
    <property type="match status" value="1"/>
</dbReference>
<evidence type="ECO:0000313" key="1">
    <source>
        <dbReference type="EMBL" id="MBB5373621.1"/>
    </source>
</evidence>
<protein>
    <submittedName>
        <fullName evidence="1">Broad specificity phosphatase PhoE</fullName>
    </submittedName>
</protein>
<dbReference type="GO" id="GO:0016791">
    <property type="term" value="F:phosphatase activity"/>
    <property type="evidence" value="ECO:0007669"/>
    <property type="project" value="TreeGrafter"/>
</dbReference>
<comment type="caution">
    <text evidence="1">The sequence shown here is derived from an EMBL/GenBank/DDBJ whole genome shotgun (WGS) entry which is preliminary data.</text>
</comment>
<keyword evidence="2" id="KW-1185">Reference proteome</keyword>
<dbReference type="InterPro" id="IPR029033">
    <property type="entry name" value="His_PPase_superfam"/>
</dbReference>
<accession>A0A840VPV1</accession>
<evidence type="ECO:0000313" key="2">
    <source>
        <dbReference type="Proteomes" id="UP000553706"/>
    </source>
</evidence>
<reference evidence="1 2" key="1">
    <citation type="submission" date="2020-08" db="EMBL/GenBank/DDBJ databases">
        <title>Genomic Encyclopedia of Type Strains, Phase IV (KMG-IV): sequencing the most valuable type-strain genomes for metagenomic binning, comparative biology and taxonomic classification.</title>
        <authorList>
            <person name="Goeker M."/>
        </authorList>
    </citation>
    <scope>NUCLEOTIDE SEQUENCE [LARGE SCALE GENOMIC DNA]</scope>
    <source>
        <strain evidence="1 2">DSM 27026</strain>
    </source>
</reference>
<dbReference type="PANTHER" id="PTHR48100">
    <property type="entry name" value="BROAD-SPECIFICITY PHOSPHATASE YOR283W-RELATED"/>
    <property type="match status" value="1"/>
</dbReference>
<proteinExistence type="predicted"/>
<dbReference type="InterPro" id="IPR050275">
    <property type="entry name" value="PGM_Phosphatase"/>
</dbReference>
<dbReference type="SMART" id="SM00855">
    <property type="entry name" value="PGAM"/>
    <property type="match status" value="1"/>
</dbReference>